<dbReference type="InterPro" id="IPR050090">
    <property type="entry name" value="Tyrosine_recombinase_XerCD"/>
</dbReference>
<proteinExistence type="inferred from homology"/>
<dbReference type="Gene3D" id="1.10.150.130">
    <property type="match status" value="1"/>
</dbReference>
<dbReference type="GO" id="GO:0006310">
    <property type="term" value="P:DNA recombination"/>
    <property type="evidence" value="ECO:0007669"/>
    <property type="project" value="UniProtKB-KW"/>
</dbReference>
<dbReference type="PROSITE" id="PS51898">
    <property type="entry name" value="TYR_RECOMBINASE"/>
    <property type="match status" value="1"/>
</dbReference>
<dbReference type="InterPro" id="IPR011010">
    <property type="entry name" value="DNA_brk_join_enz"/>
</dbReference>
<dbReference type="InterPro" id="IPR004107">
    <property type="entry name" value="Integrase_SAM-like_N"/>
</dbReference>
<dbReference type="InterPro" id="IPR013762">
    <property type="entry name" value="Integrase-like_cat_sf"/>
</dbReference>
<dbReference type="GO" id="GO:0015074">
    <property type="term" value="P:DNA integration"/>
    <property type="evidence" value="ECO:0007669"/>
    <property type="project" value="UniProtKB-KW"/>
</dbReference>
<accession>A0A7M3MA20</accession>
<dbReference type="Proteomes" id="UP000448292">
    <property type="component" value="Unassembled WGS sequence"/>
</dbReference>
<dbReference type="CDD" id="cd00796">
    <property type="entry name" value="INT_Rci_Hp1_C"/>
    <property type="match status" value="1"/>
</dbReference>
<evidence type="ECO:0000259" key="8">
    <source>
        <dbReference type="PROSITE" id="PS51900"/>
    </source>
</evidence>
<dbReference type="InterPro" id="IPR002104">
    <property type="entry name" value="Integrase_catalytic"/>
</dbReference>
<dbReference type="Pfam" id="PF00589">
    <property type="entry name" value="Phage_integrase"/>
    <property type="match status" value="1"/>
</dbReference>
<organism evidence="9 10">
    <name type="scientific">Oceanidesulfovibrio indonesiensis</name>
    <dbReference type="NCBI Taxonomy" id="54767"/>
    <lineage>
        <taxon>Bacteria</taxon>
        <taxon>Pseudomonadati</taxon>
        <taxon>Thermodesulfobacteriota</taxon>
        <taxon>Desulfovibrionia</taxon>
        <taxon>Desulfovibrionales</taxon>
        <taxon>Desulfovibrionaceae</taxon>
        <taxon>Oceanidesulfovibrio</taxon>
    </lineage>
</organism>
<feature type="compositionally biased region" description="Basic and acidic residues" evidence="6">
    <location>
        <begin position="79"/>
        <end position="99"/>
    </location>
</feature>
<evidence type="ECO:0000256" key="2">
    <source>
        <dbReference type="ARBA" id="ARBA00022908"/>
    </source>
</evidence>
<name>A0A7M3MA20_9BACT</name>
<keyword evidence="10" id="KW-1185">Reference proteome</keyword>
<dbReference type="PANTHER" id="PTHR30349:SF64">
    <property type="entry name" value="PROPHAGE INTEGRASE INTD-RELATED"/>
    <property type="match status" value="1"/>
</dbReference>
<evidence type="ECO:0000256" key="1">
    <source>
        <dbReference type="ARBA" id="ARBA00008857"/>
    </source>
</evidence>
<dbReference type="PANTHER" id="PTHR30349">
    <property type="entry name" value="PHAGE INTEGRASE-RELATED"/>
    <property type="match status" value="1"/>
</dbReference>
<feature type="domain" description="Tyr recombinase" evidence="7">
    <location>
        <begin position="209"/>
        <end position="386"/>
    </location>
</feature>
<evidence type="ECO:0000256" key="3">
    <source>
        <dbReference type="ARBA" id="ARBA00023125"/>
    </source>
</evidence>
<dbReference type="RefSeq" id="WP_144304564.1">
    <property type="nucleotide sequence ID" value="NZ_QMIE01000027.1"/>
</dbReference>
<evidence type="ECO:0000256" key="6">
    <source>
        <dbReference type="SAM" id="MobiDB-lite"/>
    </source>
</evidence>
<keyword evidence="3 5" id="KW-0238">DNA-binding</keyword>
<evidence type="ECO:0000313" key="9">
    <source>
        <dbReference type="EMBL" id="TVM14160.1"/>
    </source>
</evidence>
<feature type="domain" description="Core-binding (CB)" evidence="8">
    <location>
        <begin position="101"/>
        <end position="187"/>
    </location>
</feature>
<gene>
    <name evidence="9" type="ORF">DPQ33_17765</name>
</gene>
<keyword evidence="2" id="KW-0229">DNA integration</keyword>
<dbReference type="Pfam" id="PF14659">
    <property type="entry name" value="Phage_int_SAM_3"/>
    <property type="match status" value="1"/>
</dbReference>
<evidence type="ECO:0000256" key="4">
    <source>
        <dbReference type="ARBA" id="ARBA00023172"/>
    </source>
</evidence>
<evidence type="ECO:0000259" key="7">
    <source>
        <dbReference type="PROSITE" id="PS51898"/>
    </source>
</evidence>
<dbReference type="Gene3D" id="1.10.443.10">
    <property type="entry name" value="Intergrase catalytic core"/>
    <property type="match status" value="1"/>
</dbReference>
<evidence type="ECO:0000313" key="10">
    <source>
        <dbReference type="Proteomes" id="UP000448292"/>
    </source>
</evidence>
<feature type="region of interest" description="Disordered" evidence="6">
    <location>
        <begin position="70"/>
        <end position="99"/>
    </location>
</feature>
<dbReference type="AlphaFoldDB" id="A0A7M3MA20"/>
<comment type="caution">
    <text evidence="9">The sequence shown here is derived from an EMBL/GenBank/DDBJ whole genome shotgun (WGS) entry which is preliminary data.</text>
</comment>
<dbReference type="EMBL" id="QMIE01000027">
    <property type="protein sequence ID" value="TVM14160.1"/>
    <property type="molecule type" value="Genomic_DNA"/>
</dbReference>
<dbReference type="SUPFAM" id="SSF56349">
    <property type="entry name" value="DNA breaking-rejoining enzymes"/>
    <property type="match status" value="1"/>
</dbReference>
<protein>
    <submittedName>
        <fullName evidence="9">Site-specific integrase</fullName>
    </submittedName>
</protein>
<sequence>MAAKIVKTKYPGVRYREHATRRHGVRYDRYFFIRYKLHGKDVEEALGWASEGMTAQKASGVLAELKENHRTGKGPQTLREVRQQEEEARAHAEAAKKRQEKENITFREYFEQTYFPQAKEDKSKRSYKREEQLCNLWLAPVIGEIPLKDVTPAQLNAVKRNMSKAGRAARSIQYALAVVRQVYNNAKHHGAFEGENPVSKVKMPSVENKRIRFLSRTEAGQLLEALKDSSEDVYEMALLSLHCGLRAGEVFNLAWGCVNFEESTLTLIDTKSRDRVVYMTEQVKHMLLGKERGAPGALVFPARGGGKIQAISKTFDRVVKSIGLNEGIEDPRQKVTFHTLRHTFASWHVQQGHDLYVVQKLLGHSNLTMTQRYAHLTPDTLRSATQNFSEAVARVPKGDGHDE</sequence>
<dbReference type="InterPro" id="IPR044068">
    <property type="entry name" value="CB"/>
</dbReference>
<dbReference type="GO" id="GO:0003677">
    <property type="term" value="F:DNA binding"/>
    <property type="evidence" value="ECO:0007669"/>
    <property type="project" value="UniProtKB-UniRule"/>
</dbReference>
<keyword evidence="4" id="KW-0233">DNA recombination</keyword>
<evidence type="ECO:0000256" key="5">
    <source>
        <dbReference type="PROSITE-ProRule" id="PRU01248"/>
    </source>
</evidence>
<comment type="similarity">
    <text evidence="1">Belongs to the 'phage' integrase family.</text>
</comment>
<dbReference type="PROSITE" id="PS51900">
    <property type="entry name" value="CB"/>
    <property type="match status" value="1"/>
</dbReference>
<dbReference type="OrthoDB" id="9789256at2"/>
<reference evidence="9 10" key="1">
    <citation type="submission" date="2018-06" db="EMBL/GenBank/DDBJ databases">
        <title>Complete genome of Desulfovibrio indonesiensis P37SLT.</title>
        <authorList>
            <person name="Crispim J.S."/>
            <person name="Vidigal P.M.P."/>
            <person name="Silva L.C.F."/>
            <person name="Laguardia C.N."/>
            <person name="Araujo L.C."/>
            <person name="Dias R.S."/>
            <person name="Sousa M.P."/>
            <person name="Paula S.O."/>
            <person name="Silva C."/>
        </authorList>
    </citation>
    <scope>NUCLEOTIDE SEQUENCE [LARGE SCALE GENOMIC DNA]</scope>
    <source>
        <strain evidence="9 10">P37SLT</strain>
    </source>
</reference>
<dbReference type="InterPro" id="IPR010998">
    <property type="entry name" value="Integrase_recombinase_N"/>
</dbReference>